<dbReference type="Proteomes" id="UP000661858">
    <property type="component" value="Unassembled WGS sequence"/>
</dbReference>
<proteinExistence type="predicted"/>
<feature type="compositionally biased region" description="Polar residues" evidence="1">
    <location>
        <begin position="474"/>
        <end position="488"/>
    </location>
</feature>
<dbReference type="EMBL" id="JAERRK010000005">
    <property type="protein sequence ID" value="MBL1083022.1"/>
    <property type="molecule type" value="Genomic_DNA"/>
</dbReference>
<feature type="transmembrane region" description="Helical" evidence="2">
    <location>
        <begin position="280"/>
        <end position="299"/>
    </location>
</feature>
<feature type="transmembrane region" description="Helical" evidence="2">
    <location>
        <begin position="69"/>
        <end position="90"/>
    </location>
</feature>
<comment type="caution">
    <text evidence="3">The sequence shown here is derived from an EMBL/GenBank/DDBJ whole genome shotgun (WGS) entry which is preliminary data.</text>
</comment>
<organism evidence="3 4">
    <name type="scientific">Streptomyces actinomycinicus</name>
    <dbReference type="NCBI Taxonomy" id="1695166"/>
    <lineage>
        <taxon>Bacteria</taxon>
        <taxon>Bacillati</taxon>
        <taxon>Actinomycetota</taxon>
        <taxon>Actinomycetes</taxon>
        <taxon>Kitasatosporales</taxon>
        <taxon>Streptomycetaceae</taxon>
        <taxon>Streptomyces</taxon>
    </lineage>
</organism>
<feature type="transmembrane region" description="Helical" evidence="2">
    <location>
        <begin position="233"/>
        <end position="251"/>
    </location>
</feature>
<protein>
    <recommendedName>
        <fullName evidence="5">Oligosaccharide repeat unit polymerase</fullName>
    </recommendedName>
</protein>
<evidence type="ECO:0000313" key="3">
    <source>
        <dbReference type="EMBL" id="MBL1083022.1"/>
    </source>
</evidence>
<evidence type="ECO:0000256" key="1">
    <source>
        <dbReference type="SAM" id="MobiDB-lite"/>
    </source>
</evidence>
<feature type="transmembrane region" description="Helical" evidence="2">
    <location>
        <begin position="202"/>
        <end position="221"/>
    </location>
</feature>
<dbReference type="AlphaFoldDB" id="A0A937JP24"/>
<feature type="transmembrane region" description="Helical" evidence="2">
    <location>
        <begin position="102"/>
        <end position="122"/>
    </location>
</feature>
<feature type="transmembrane region" description="Helical" evidence="2">
    <location>
        <begin position="7"/>
        <end position="28"/>
    </location>
</feature>
<accession>A0A937JP24</accession>
<feature type="transmembrane region" description="Helical" evidence="2">
    <location>
        <begin position="392"/>
        <end position="411"/>
    </location>
</feature>
<gene>
    <name evidence="3" type="ORF">JK359_13685</name>
</gene>
<dbReference type="RefSeq" id="WP_201835367.1">
    <property type="nucleotide sequence ID" value="NZ_JAERRK010000005.1"/>
</dbReference>
<keyword evidence="2" id="KW-0812">Transmembrane</keyword>
<keyword evidence="2" id="KW-1133">Transmembrane helix</keyword>
<feature type="transmembrane region" description="Helical" evidence="2">
    <location>
        <begin position="448"/>
        <end position="465"/>
    </location>
</feature>
<feature type="transmembrane region" description="Helical" evidence="2">
    <location>
        <begin position="257"/>
        <end position="273"/>
    </location>
</feature>
<name>A0A937JP24_9ACTN</name>
<reference evidence="3" key="1">
    <citation type="submission" date="2021-01" db="EMBL/GenBank/DDBJ databases">
        <title>WGS of actinomycetes isolated from Thailand.</title>
        <authorList>
            <person name="Thawai C."/>
        </authorList>
    </citation>
    <scope>NUCLEOTIDE SEQUENCE</scope>
    <source>
        <strain evidence="3">RCU-197</strain>
    </source>
</reference>
<keyword evidence="2" id="KW-0472">Membrane</keyword>
<evidence type="ECO:0008006" key="5">
    <source>
        <dbReference type="Google" id="ProtNLM"/>
    </source>
</evidence>
<feature type="region of interest" description="Disordered" evidence="1">
    <location>
        <begin position="474"/>
        <end position="526"/>
    </location>
</feature>
<evidence type="ECO:0000313" key="4">
    <source>
        <dbReference type="Proteomes" id="UP000661858"/>
    </source>
</evidence>
<evidence type="ECO:0000256" key="2">
    <source>
        <dbReference type="SAM" id="Phobius"/>
    </source>
</evidence>
<feature type="transmembrane region" description="Helical" evidence="2">
    <location>
        <begin position="153"/>
        <end position="173"/>
    </location>
</feature>
<feature type="transmembrane region" description="Helical" evidence="2">
    <location>
        <begin position="40"/>
        <end position="57"/>
    </location>
</feature>
<feature type="transmembrane region" description="Helical" evidence="2">
    <location>
        <begin position="423"/>
        <end position="442"/>
    </location>
</feature>
<keyword evidence="4" id="KW-1185">Reference proteome</keyword>
<sequence>MRHGQVRCVPAVCCWALVLTGLLPLLILQSPDVRFGAAPALQYVVVAHSGGALTRVLTDTRVRLAALGFWLFTYVWLGLAPLAMLATGAYPHEYRADDSTSFAATALIELGLLAYSGGAALAGRRPHGGRRLHGARRSHGGPVSFERLLSRRLAPWPVLLLSALVAGAGAVLIPRLGGVGAFFTSRQAVRETGAAEEWTRALAIWALAVPAFWALVGLLHLRRAAAPGDRLLRNLRLLLLPLLVVLNAIVNNPISRPRFWAGTVLLVLLCTTPRFSGPTAFRRIAAGLTVAVLLVFPYGDYFRYDDREAVRVVSLTEQFTANMDYDAYQQVQTGVDRVAETGFAPSAALGAVLFAVPRSVWPEKPRDTGMALADWAGYAFKNLSAPLWIESYLWAGLPAVAAVFTALGAAGRRLDDIRDRARDGRPTLALLLVPAFAVYQMILLRGSLMGVAGPLMLLLGLPLFLTSRAPRSTSRLPRTASRVPQNASRDLRTASRGSRTTSRGSGKSRLPSPVGSLAGPARTPIP</sequence>
<feature type="compositionally biased region" description="Low complexity" evidence="1">
    <location>
        <begin position="494"/>
        <end position="509"/>
    </location>
</feature>